<feature type="transmembrane region" description="Helical" evidence="3">
    <location>
        <begin position="63"/>
        <end position="82"/>
    </location>
</feature>
<dbReference type="Gene3D" id="1.10.1760.20">
    <property type="match status" value="1"/>
</dbReference>
<dbReference type="GO" id="GO:0005886">
    <property type="term" value="C:plasma membrane"/>
    <property type="evidence" value="ECO:0007669"/>
    <property type="project" value="UniProtKB-SubCell"/>
</dbReference>
<feature type="transmembrane region" description="Helical" evidence="3">
    <location>
        <begin position="37"/>
        <end position="56"/>
    </location>
</feature>
<reference evidence="4" key="1">
    <citation type="submission" date="2020-10" db="EMBL/GenBank/DDBJ databases">
        <authorList>
            <person name="Gilroy R."/>
        </authorList>
    </citation>
    <scope>NUCLEOTIDE SEQUENCE</scope>
    <source>
        <strain evidence="4">ChiHcec3-6078</strain>
    </source>
</reference>
<evidence type="ECO:0000256" key="3">
    <source>
        <dbReference type="SAM" id="Phobius"/>
    </source>
</evidence>
<feature type="transmembrane region" description="Helical" evidence="3">
    <location>
        <begin position="125"/>
        <end position="147"/>
    </location>
</feature>
<dbReference type="AlphaFoldDB" id="A0A9D1L571"/>
<evidence type="ECO:0000256" key="1">
    <source>
        <dbReference type="ARBA" id="ARBA00010692"/>
    </source>
</evidence>
<gene>
    <name evidence="4" type="ORF">IAC50_02365</name>
</gene>
<evidence type="ECO:0000256" key="2">
    <source>
        <dbReference type="PIRNR" id="PIRNR016661"/>
    </source>
</evidence>
<dbReference type="InterPro" id="IPR003784">
    <property type="entry name" value="BioY"/>
</dbReference>
<proteinExistence type="inferred from homology"/>
<name>A0A9D1L571_9FIRM</name>
<feature type="transmembrane region" description="Helical" evidence="3">
    <location>
        <begin position="94"/>
        <end position="113"/>
    </location>
</feature>
<keyword evidence="2" id="KW-1003">Cell membrane</keyword>
<comment type="subcellular location">
    <subcellularLocation>
        <location evidence="2">Cell membrane</location>
        <topology evidence="2">Multi-pass membrane protein</topology>
    </subcellularLocation>
</comment>
<evidence type="ECO:0000313" key="4">
    <source>
        <dbReference type="EMBL" id="HIU25329.1"/>
    </source>
</evidence>
<keyword evidence="3" id="KW-1133">Transmembrane helix</keyword>
<sequence>MTGEKRYSNTAYLALCGLFAALTAVCTYISIPLGFTPVPVNLATLAVFLAGGILGMKYGTVSLMVYVLLGAVGLPVFSNFSGGPGVLMGPTGGYIAGYIAAAFIVGFICDRAFAASLSGPKKTAVCVLAMICGLTACYFLGTAWFMYSTGTGLIASLVACVIPFLIGDGLKIIAASLLVVRLRPLLF</sequence>
<dbReference type="PIRSF" id="PIRSF016661">
    <property type="entry name" value="BioY"/>
    <property type="match status" value="1"/>
</dbReference>
<dbReference type="PANTHER" id="PTHR34295">
    <property type="entry name" value="BIOTIN TRANSPORTER BIOY"/>
    <property type="match status" value="1"/>
</dbReference>
<evidence type="ECO:0000313" key="5">
    <source>
        <dbReference type="Proteomes" id="UP000824090"/>
    </source>
</evidence>
<protein>
    <recommendedName>
        <fullName evidence="2">Biotin transporter</fullName>
    </recommendedName>
</protein>
<dbReference type="PANTHER" id="PTHR34295:SF1">
    <property type="entry name" value="BIOTIN TRANSPORTER BIOY"/>
    <property type="match status" value="1"/>
</dbReference>
<feature type="transmembrane region" description="Helical" evidence="3">
    <location>
        <begin position="12"/>
        <end position="31"/>
    </location>
</feature>
<comment type="similarity">
    <text evidence="1 2">Belongs to the BioY family.</text>
</comment>
<organism evidence="4 5">
    <name type="scientific">Candidatus Allocopromorpha excrementigallinarum</name>
    <dbReference type="NCBI Taxonomy" id="2840742"/>
    <lineage>
        <taxon>Bacteria</taxon>
        <taxon>Bacillati</taxon>
        <taxon>Bacillota</taxon>
        <taxon>Clostridia</taxon>
        <taxon>Eubacteriales</taxon>
        <taxon>Eubacteriaceae</taxon>
        <taxon>Eubacteriaceae incertae sedis</taxon>
        <taxon>Candidatus Allocopromorpha</taxon>
    </lineage>
</organism>
<feature type="transmembrane region" description="Helical" evidence="3">
    <location>
        <begin position="153"/>
        <end position="180"/>
    </location>
</feature>
<keyword evidence="3" id="KW-0812">Transmembrane</keyword>
<comment type="caution">
    <text evidence="4">The sequence shown here is derived from an EMBL/GenBank/DDBJ whole genome shotgun (WGS) entry which is preliminary data.</text>
</comment>
<accession>A0A9D1L571</accession>
<reference evidence="4" key="2">
    <citation type="journal article" date="2021" name="PeerJ">
        <title>Extensive microbial diversity within the chicken gut microbiome revealed by metagenomics and culture.</title>
        <authorList>
            <person name="Gilroy R."/>
            <person name="Ravi A."/>
            <person name="Getino M."/>
            <person name="Pursley I."/>
            <person name="Horton D.L."/>
            <person name="Alikhan N.F."/>
            <person name="Baker D."/>
            <person name="Gharbi K."/>
            <person name="Hall N."/>
            <person name="Watson M."/>
            <person name="Adriaenssens E.M."/>
            <person name="Foster-Nyarko E."/>
            <person name="Jarju S."/>
            <person name="Secka A."/>
            <person name="Antonio M."/>
            <person name="Oren A."/>
            <person name="Chaudhuri R.R."/>
            <person name="La Ragione R."/>
            <person name="Hildebrand F."/>
            <person name="Pallen M.J."/>
        </authorList>
    </citation>
    <scope>NUCLEOTIDE SEQUENCE</scope>
    <source>
        <strain evidence="4">ChiHcec3-6078</strain>
    </source>
</reference>
<dbReference type="EMBL" id="DVMP01000048">
    <property type="protein sequence ID" value="HIU25329.1"/>
    <property type="molecule type" value="Genomic_DNA"/>
</dbReference>
<dbReference type="GO" id="GO:0015225">
    <property type="term" value="F:biotin transmembrane transporter activity"/>
    <property type="evidence" value="ECO:0007669"/>
    <property type="project" value="UniProtKB-UniRule"/>
</dbReference>
<dbReference type="Proteomes" id="UP000824090">
    <property type="component" value="Unassembled WGS sequence"/>
</dbReference>
<dbReference type="Pfam" id="PF02632">
    <property type="entry name" value="BioY"/>
    <property type="match status" value="1"/>
</dbReference>
<keyword evidence="2 3" id="KW-0472">Membrane</keyword>
<keyword evidence="2" id="KW-0813">Transport</keyword>